<comment type="subcellular location">
    <subcellularLocation>
        <location evidence="1">Host cytoplasm</location>
    </subcellularLocation>
    <subcellularLocation>
        <location evidence="2">Virion</location>
    </subcellularLocation>
</comment>
<keyword evidence="15" id="KW-0511">Multifunctional enzyme</keyword>
<evidence type="ECO:0000256" key="5">
    <source>
        <dbReference type="ARBA" id="ARBA00022664"/>
    </source>
</evidence>
<organism evidence="25">
    <name type="scientific">Apis rhabdovirus 1</name>
    <dbReference type="NCBI Taxonomy" id="1983567"/>
    <lineage>
        <taxon>Viruses</taxon>
        <taxon>Riboviria</taxon>
        <taxon>Orthornavirae</taxon>
        <taxon>Negarnaviricota</taxon>
        <taxon>Haploviricotina</taxon>
        <taxon>Monjiviricetes</taxon>
        <taxon>Mononegavirales</taxon>
        <taxon>Rhabdoviridae</taxon>
    </lineage>
</organism>
<keyword evidence="8" id="KW-0548">Nucleotidyltransferase</keyword>
<comment type="catalytic activity">
    <reaction evidence="17">
        <text>a 5'-end (5'-triphosphoguanosine)-(2'-O-methyladenylyl)-adenylyl-cytidylyl-adenosine in mRNA + S-adenosyl-L-methionine = a 5'-end (N(7)-methyl 5'-triphosphoguanosine)-(2'-O-methyladenylyl)-adenylyl-cytidylyl-adenosine in mRNA + S-adenosyl-L-homocysteine</text>
        <dbReference type="Rhea" id="RHEA:65440"/>
        <dbReference type="Rhea" id="RHEA-COMP:16798"/>
        <dbReference type="Rhea" id="RHEA-COMP:16801"/>
        <dbReference type="ChEBI" id="CHEBI:57856"/>
        <dbReference type="ChEBI" id="CHEBI:59789"/>
        <dbReference type="ChEBI" id="CHEBI:156482"/>
        <dbReference type="ChEBI" id="CHEBI:156483"/>
    </reaction>
</comment>
<evidence type="ECO:0000256" key="16">
    <source>
        <dbReference type="ARBA" id="ARBA00024494"/>
    </source>
</evidence>
<evidence type="ECO:0000259" key="24">
    <source>
        <dbReference type="PROSITE" id="PS50526"/>
    </source>
</evidence>
<dbReference type="Pfam" id="PF00946">
    <property type="entry name" value="Mononeg_RNA_pol"/>
    <property type="match status" value="1"/>
</dbReference>
<keyword evidence="11" id="KW-0946">Virion</keyword>
<keyword evidence="12" id="KW-0693">Viral RNA replication</keyword>
<keyword evidence="5" id="KW-0507">mRNA processing</keyword>
<dbReference type="EMBL" id="MH267691">
    <property type="protein sequence ID" value="AYP65053.1"/>
    <property type="molecule type" value="Viral_cRNA"/>
</dbReference>
<feature type="compositionally biased region" description="Acidic residues" evidence="23">
    <location>
        <begin position="2127"/>
        <end position="2144"/>
    </location>
</feature>
<dbReference type="GO" id="GO:0030430">
    <property type="term" value="C:host cell cytoplasm"/>
    <property type="evidence" value="ECO:0007669"/>
    <property type="project" value="UniProtKB-SubCell"/>
</dbReference>
<evidence type="ECO:0000256" key="8">
    <source>
        <dbReference type="ARBA" id="ARBA00022695"/>
    </source>
</evidence>
<dbReference type="GO" id="GO:0044423">
    <property type="term" value="C:virion component"/>
    <property type="evidence" value="ECO:0007669"/>
    <property type="project" value="UniProtKB-KW"/>
</dbReference>
<evidence type="ECO:0000313" key="25">
    <source>
        <dbReference type="EMBL" id="AYP65053.1"/>
    </source>
</evidence>
<evidence type="ECO:0000256" key="1">
    <source>
        <dbReference type="ARBA" id="ARBA00004192"/>
    </source>
</evidence>
<reference evidence="25" key="1">
    <citation type="submission" date="2018-04" db="EMBL/GenBank/DDBJ databases">
        <title>Relevance of qualitative and quantitative changes in the virome to the survival of a Swedish varroa-resistant honeybee population.</title>
        <authorList>
            <person name="Thaduri S."/>
            <person name="Locke B."/>
            <person name="Granberg F."/>
            <person name="de Miranda J.R."/>
        </authorList>
    </citation>
    <scope>NUCLEOTIDE SEQUENCE</scope>
    <source>
        <strain evidence="25">ARV-1_MR</strain>
    </source>
</reference>
<evidence type="ECO:0000256" key="15">
    <source>
        <dbReference type="ARBA" id="ARBA00023268"/>
    </source>
</evidence>
<sequence>MEDIEEWDELFDESEESQELNIYLERTLSSPIRWFLYSLSLSDTLFQRHRPHLSVKCLSIIRNFKLLMSKGKELNIFLTKIIDRPDEVVPFFYKTPPIIKPHLWKSWRMEHKLLVKVANTNLILQLKGAGEAGLVQNLKGYDVCADINSIEWYMFLWAKIMTIIGSIISASCYHFPHLPYDIVKDSNFFYWSPFANGSTIVFHKDGVFLPIGNIGVFLTRETFYMLSDLSQQYHLIYYASRLQTNWKYSPIPSPIEIDRVLCWGMRVLKNNKRRGYKIIAQFEALIYAALMTLDEGADDPNCENAFLDNILDDIKSVNPEEVVFARELYNFFLGLSNKHKLSELFGLFRLWGHPNVYGREGTQKIKEVGNKSKYIDPKAVDLVTSNWVKMFLKNYIKKHNHWPPCSLDLPDNHYFKNCLDLGIYPNEHHIENTNSAWLRIRFEKTFSSNDKISLAEMMEDKSCSPILSELRETYRSHKSVGLAEQKRLILKWLDSPDISPHDFLEEKDLKGFSKEELIIGQVSKERELKLEPRMFSLMTFPVRLYFVLTEAMIAKSILPYFKEITITYKDLELKKRLINLTRDQARSPGKRKCTYITINMDFEKWNHNMRDRLVRPIFERLDQLFGFNHLISRTHDIFKESHYYLAEDGTELEFNMRGDLKDNICSYKGTKGGQEGLRQKGWTLVTVAAIYTVVSTTPHSFQLSGQGDNQVIILAIHDPPGSNLNDAERATFVRNEVRMIRANLSTFFTKIGLPLKTAETWTSSILFAYGKKLLRMGVLLTMFLKRVSRTFPFSNEKLPSLESDIAAVWANTAAAAEFDFFPFNSLTIGSYQTGWALLTHLEFSPILEIGLLQACLDNGDFGTNHRRKKIKIPNTLVRSLLIQNLEKVIFGILVRPPKILGGYPISLLDELTIKGIPDPLSSGLHQLKRMLPYASSWQSAIIRRAICPLLSQYVKPIMLYQDPLSINIISPPSGESVLKDISTKAVRTMAIKNKTIRECLRYEDSELIELSQSLWACEPQYPFLMSDILSSSLVGYQKELTAKCSQTTTMRARAAKSVLSTESYRIKKYERTSFLQALWAQHLTEPFDHFTSNFNCSRMAAHQIREVSWGRPIVGVTVPSPFEVLSAKEDGRHCKDRNSGDYIQVIVSPDIYEKWNSFDVCGPFSPYLGSETKDKTHSYQNSISYIVESVAKKAIKLSRAIGWFTNATSPLGHALQRLAQSVTDIPLENFTTVLENHSGSPFHRYNGGRNIRIGRYNLNQQPCTYMSVNTDQLSEFSKGSQNTTIHFQTLMLSAQVKVLYEIAHYALTGEKKKILDFHFHINCRECIEYISNDFIEGDDKWHLIRFKSCPSNYYLFQSLEATRIEKVRSVIDHEICLGSSLTVTERRSLASVALGSIILRDRDLAQGDVNDNNALIPWVWLAYLSPVCILEGIVVYALVKAIITVTKDYHYLSKIPSNVIYQKTAEILEACDLSNFAILSNIFIDNSSKQRLLKSKYKIRAPSQTVPKRINYARTVQSSCCVILSKLALTSKLPWLAPSLIMINKYISAFDALSLHLVNQLTLQGYLPREKIVYLLDFLNSHECSSLLELTDGIYLKMLNVSLDSLIRMLPRLPQIPNTNISLKFKVPSNKCLQHKKQALYNTKYGKISIRYPTPITGAIYKYIDVLNPYLETEIGDVVFVIGDGTGGISSLLSVLGKKVLYQTLISFDQITQNALGTIVPSAYSYLKEQLKPHNCGEFVGFINDLTHPDFSMSWISSLNSNQVVGIISDAEGDIWTKPDSTDQALENLFCLMTKLQSLRFLSVKMYNITCDRLKQILTRVSNIGWSPLIKGSKFSNSNTEMFLICLRNIGQNADKASMIKLDNPEQSLNKALRASALWPCECVISRFRKAVLEVYDLEDNCYDALSMELPNELKGLVSNLELDIPRLVACLLEKTIINFTKTLGNWGCVKKKNKILKEQKIRKIIYTAANLFLSLISIAPVEVSESIRKIDKIATRIVAKVSLIKGKGYLSFAIEKGTKKNHNTWIVPLYKGKEGLIIKKAYRIIGALLLEKHHVKLSSFSPTTVTVDPFKLRSKGRWLMIDDSFTFFFPGGDNNCIFLPSVIRTYYPGEAGFNQEMNTNLSLNYSDEDPDDEHQGESDEEDV</sequence>
<evidence type="ECO:0000256" key="3">
    <source>
        <dbReference type="ARBA" id="ARBA00012494"/>
    </source>
</evidence>
<evidence type="ECO:0000256" key="13">
    <source>
        <dbReference type="ARBA" id="ARBA00023042"/>
    </source>
</evidence>
<evidence type="ECO:0000256" key="17">
    <source>
        <dbReference type="ARBA" id="ARBA00024499"/>
    </source>
</evidence>
<keyword evidence="13" id="KW-0506">mRNA capping</keyword>
<keyword evidence="6" id="KW-0808">Transferase</keyword>
<keyword evidence="4" id="KW-0696">RNA-directed RNA polymerase</keyword>
<evidence type="ECO:0000256" key="22">
    <source>
        <dbReference type="ARBA" id="ARBA00048548"/>
    </source>
</evidence>
<dbReference type="InterPro" id="IPR014023">
    <property type="entry name" value="Mononeg_RNA_pol_cat"/>
</dbReference>
<feature type="domain" description="RdRp catalytic" evidence="24">
    <location>
        <begin position="594"/>
        <end position="777"/>
    </location>
</feature>
<comment type="catalytic activity">
    <reaction evidence="16">
        <text>a 5'-end triphospho-adenylyl-adenylyl-cytidylyl-adenosine in mRNA + GDP + H(+) = a 5'-end (5'-triphosphoguanosine)-adenylyl-adenylyl-cytidylyl-adenosine in mRNA + diphosphate</text>
        <dbReference type="Rhea" id="RHEA:65436"/>
        <dbReference type="Rhea" id="RHEA-COMP:16797"/>
        <dbReference type="Rhea" id="RHEA-COMP:16799"/>
        <dbReference type="ChEBI" id="CHEBI:15378"/>
        <dbReference type="ChEBI" id="CHEBI:33019"/>
        <dbReference type="ChEBI" id="CHEBI:58189"/>
        <dbReference type="ChEBI" id="CHEBI:156484"/>
        <dbReference type="ChEBI" id="CHEBI:156503"/>
        <dbReference type="EC" id="2.7.7.88"/>
    </reaction>
</comment>
<keyword evidence="14" id="KW-1035">Host cytoplasm</keyword>
<dbReference type="PROSITE" id="PS50526">
    <property type="entry name" value="RDRP_SSRNA_NEG_NONSEG"/>
    <property type="match status" value="1"/>
</dbReference>
<evidence type="ECO:0000256" key="12">
    <source>
        <dbReference type="ARBA" id="ARBA00022953"/>
    </source>
</evidence>
<keyword evidence="10" id="KW-0067">ATP-binding</keyword>
<evidence type="ECO:0000256" key="2">
    <source>
        <dbReference type="ARBA" id="ARBA00004328"/>
    </source>
</evidence>
<dbReference type="GO" id="GO:0005524">
    <property type="term" value="F:ATP binding"/>
    <property type="evidence" value="ECO:0007669"/>
    <property type="project" value="UniProtKB-KW"/>
</dbReference>
<evidence type="ECO:0000256" key="10">
    <source>
        <dbReference type="ARBA" id="ARBA00022840"/>
    </source>
</evidence>
<protein>
    <recommendedName>
        <fullName evidence="3">RNA-directed RNA polymerase</fullName>
        <ecNumber evidence="3">2.7.7.48</ecNumber>
    </recommendedName>
    <alternativeName>
        <fullName evidence="19">Replicase</fullName>
    </alternativeName>
    <alternativeName>
        <fullName evidence="18">Transcriptase</fullName>
    </alternativeName>
</protein>
<dbReference type="InterPro" id="IPR026890">
    <property type="entry name" value="Mononeg_mRNAcap"/>
</dbReference>
<evidence type="ECO:0000256" key="14">
    <source>
        <dbReference type="ARBA" id="ARBA00023200"/>
    </source>
</evidence>
<dbReference type="GO" id="GO:0003968">
    <property type="term" value="F:RNA-directed RNA polymerase activity"/>
    <property type="evidence" value="ECO:0007669"/>
    <property type="project" value="UniProtKB-KW"/>
</dbReference>
<evidence type="ECO:0000256" key="9">
    <source>
        <dbReference type="ARBA" id="ARBA00022741"/>
    </source>
</evidence>
<evidence type="ECO:0000256" key="4">
    <source>
        <dbReference type="ARBA" id="ARBA00022484"/>
    </source>
</evidence>
<evidence type="ECO:0000256" key="6">
    <source>
        <dbReference type="ARBA" id="ARBA00022679"/>
    </source>
</evidence>
<evidence type="ECO:0000256" key="20">
    <source>
        <dbReference type="ARBA" id="ARBA00047332"/>
    </source>
</evidence>
<dbReference type="Pfam" id="PF14318">
    <property type="entry name" value="Mononeg_mRNAcap"/>
    <property type="match status" value="1"/>
</dbReference>
<keyword evidence="9" id="KW-0547">Nucleotide-binding</keyword>
<keyword evidence="7" id="KW-0949">S-adenosyl-L-methionine</keyword>
<comment type="catalytic activity">
    <reaction evidence="21">
        <text>a 5'-end (5'-triphosphoguanosine)-adenylyl-adenylyl-cytidylyl-adenosine in mRNA + 2 S-adenosyl-L-methionine = a 5'-end (N(7)-methyl 5'-triphosphoguanosine)-(2'-O-methyladenylyl)-adenylyl-cytidylyl-adenosine in mRNA + 2 S-adenosyl-L-homocysteine + H(+)</text>
        <dbReference type="Rhea" id="RHEA:65376"/>
        <dbReference type="Rhea" id="RHEA-COMP:16797"/>
        <dbReference type="Rhea" id="RHEA-COMP:16798"/>
        <dbReference type="ChEBI" id="CHEBI:15378"/>
        <dbReference type="ChEBI" id="CHEBI:57856"/>
        <dbReference type="ChEBI" id="CHEBI:59789"/>
        <dbReference type="ChEBI" id="CHEBI:156483"/>
        <dbReference type="ChEBI" id="CHEBI:156484"/>
        <dbReference type="EC" id="2.1.1.375"/>
    </reaction>
</comment>
<proteinExistence type="predicted"/>
<comment type="catalytic activity">
    <reaction evidence="22">
        <text>GTP + H2O = GDP + phosphate + H(+)</text>
        <dbReference type="Rhea" id="RHEA:19669"/>
        <dbReference type="ChEBI" id="CHEBI:15377"/>
        <dbReference type="ChEBI" id="CHEBI:15378"/>
        <dbReference type="ChEBI" id="CHEBI:37565"/>
        <dbReference type="ChEBI" id="CHEBI:43474"/>
        <dbReference type="ChEBI" id="CHEBI:58189"/>
    </reaction>
</comment>
<dbReference type="EC" id="2.7.7.48" evidence="3"/>
<feature type="region of interest" description="Disordered" evidence="23">
    <location>
        <begin position="2122"/>
        <end position="2144"/>
    </location>
</feature>
<evidence type="ECO:0000256" key="18">
    <source>
        <dbReference type="ARBA" id="ARBA00030436"/>
    </source>
</evidence>
<evidence type="ECO:0000256" key="11">
    <source>
        <dbReference type="ARBA" id="ARBA00022844"/>
    </source>
</evidence>
<evidence type="ECO:0000256" key="23">
    <source>
        <dbReference type="SAM" id="MobiDB-lite"/>
    </source>
</evidence>
<evidence type="ECO:0000256" key="7">
    <source>
        <dbReference type="ARBA" id="ARBA00022691"/>
    </source>
</evidence>
<comment type="catalytic activity">
    <reaction evidence="20">
        <text>a 5'-end (5'-triphosphoguanosine)-adenylyl-adenylyl-cytidylyl-adenosine in mRNA + S-adenosyl-L-methionine = a 5'-end (5'-triphosphoguanosine)-(2'-O-methyladenylyl)-adenylyl-cytidylyl-adenosine in mRNA + S-adenosyl-L-homocysteine + H(+)</text>
        <dbReference type="Rhea" id="RHEA:65380"/>
        <dbReference type="Rhea" id="RHEA-COMP:16797"/>
        <dbReference type="Rhea" id="RHEA-COMP:16801"/>
        <dbReference type="ChEBI" id="CHEBI:15378"/>
        <dbReference type="ChEBI" id="CHEBI:57856"/>
        <dbReference type="ChEBI" id="CHEBI:59789"/>
        <dbReference type="ChEBI" id="CHEBI:156482"/>
        <dbReference type="ChEBI" id="CHEBI:156484"/>
    </reaction>
</comment>
<dbReference type="GO" id="GO:0004482">
    <property type="term" value="F:mRNA 5'-cap (guanine-N7-)-methyltransferase activity"/>
    <property type="evidence" value="ECO:0007669"/>
    <property type="project" value="InterPro"/>
</dbReference>
<evidence type="ECO:0000256" key="21">
    <source>
        <dbReference type="ARBA" id="ARBA00047370"/>
    </source>
</evidence>
<name>A0A3G3BLD2_9RHAB</name>
<evidence type="ECO:0000256" key="19">
    <source>
        <dbReference type="ARBA" id="ARBA00031012"/>
    </source>
</evidence>
<accession>A0A3G3BLD2</accession>